<dbReference type="SUPFAM" id="SSF51395">
    <property type="entry name" value="FMN-linked oxidoreductases"/>
    <property type="match status" value="1"/>
</dbReference>
<organism evidence="12 13">
    <name type="scientific">Desulfosarcina widdelii</name>
    <dbReference type="NCBI Taxonomy" id="947919"/>
    <lineage>
        <taxon>Bacteria</taxon>
        <taxon>Pseudomonadati</taxon>
        <taxon>Thermodesulfobacteriota</taxon>
        <taxon>Desulfobacteria</taxon>
        <taxon>Desulfobacterales</taxon>
        <taxon>Desulfosarcinaceae</taxon>
        <taxon>Desulfosarcina</taxon>
    </lineage>
</organism>
<keyword evidence="4" id="KW-0285">Flavoprotein</keyword>
<evidence type="ECO:0000256" key="1">
    <source>
        <dbReference type="ARBA" id="ARBA00001917"/>
    </source>
</evidence>
<name>A0A5K7Z9M5_9BACT</name>
<dbReference type="PANTHER" id="PTHR42917">
    <property type="entry name" value="2,4-DIENOYL-COA REDUCTASE"/>
    <property type="match status" value="1"/>
</dbReference>
<dbReference type="Pfam" id="PF00724">
    <property type="entry name" value="Oxidored_FMN"/>
    <property type="match status" value="1"/>
</dbReference>
<dbReference type="CDD" id="cd02803">
    <property type="entry name" value="OYE_like_FMN_family"/>
    <property type="match status" value="1"/>
</dbReference>
<dbReference type="PRINTS" id="PR00368">
    <property type="entry name" value="FADPNR"/>
</dbReference>
<keyword evidence="7" id="KW-0560">Oxidoreductase</keyword>
<dbReference type="InterPro" id="IPR036188">
    <property type="entry name" value="FAD/NAD-bd_sf"/>
</dbReference>
<feature type="domain" description="NADH:flavin oxidoreductase/NADH oxidase N-terminal" evidence="10">
    <location>
        <begin position="4"/>
        <end position="329"/>
    </location>
</feature>
<keyword evidence="5" id="KW-0288">FMN</keyword>
<dbReference type="PANTHER" id="PTHR42917:SF2">
    <property type="entry name" value="2,4-DIENOYL-COA REDUCTASE [(2E)-ENOYL-COA-PRODUCING]"/>
    <property type="match status" value="1"/>
</dbReference>
<dbReference type="RefSeq" id="WP_155305634.1">
    <property type="nucleotide sequence ID" value="NZ_AP021875.1"/>
</dbReference>
<dbReference type="InterPro" id="IPR023753">
    <property type="entry name" value="FAD/NAD-binding_dom"/>
</dbReference>
<dbReference type="GO" id="GO:0010181">
    <property type="term" value="F:FMN binding"/>
    <property type="evidence" value="ECO:0007669"/>
    <property type="project" value="InterPro"/>
</dbReference>
<gene>
    <name evidence="12" type="ORF">DSCW_42460</name>
</gene>
<dbReference type="AlphaFoldDB" id="A0A5K7Z9M5"/>
<dbReference type="GO" id="GO:0051536">
    <property type="term" value="F:iron-sulfur cluster binding"/>
    <property type="evidence" value="ECO:0007669"/>
    <property type="project" value="UniProtKB-KW"/>
</dbReference>
<keyword evidence="9" id="KW-0411">Iron-sulfur</keyword>
<evidence type="ECO:0000313" key="12">
    <source>
        <dbReference type="EMBL" id="BBO76829.1"/>
    </source>
</evidence>
<dbReference type="Pfam" id="PF07992">
    <property type="entry name" value="Pyr_redox_2"/>
    <property type="match status" value="1"/>
</dbReference>
<dbReference type="OrthoDB" id="9784632at2"/>
<sequence length="636" mass="67876">MQRLFEPMTLGNLTLANRFVFPPIKTANGTPNGNVTDRHLTFYRQIADQGPGLVIIEPVAVTAEGKEHPKQLCVHLSESTAELKKIADVIHAQNRLACLHLNHGGAAAKPKASGQNPKAPSEMTCPTIGVTAEVLTEAEIGAIVDGYRAAAQKAVQAGFDAIEIQGGHGYLVSQFLNGKINRRTDRYGQDRLLFASEVLAAVKAGAPDLTRILRVSGNEMSPELGIAPEDLAPLVKAAKESGIHAVHVGMGSSCASPPWYFHHGRLPEKPQMDALAWVRFQTDLPLIVAGRMGRPDRVAKVLDDNLADLVALGRPLIADPALIQKWKAGNLEGVQSCGYCLQGCLHRVKNGQPIGCNLNPEIGEPVLEKTDRPLTVLVAGGGPAGMSAAVYLSKRGHRVTLAEKGDRLGGQFNLAWQAPGKEKMKDGLENLAAQVKTGAETVLTERTVDADMVAETKPDLLVWATGARQRIPDIEGLDSQYTMTSLEYFGAAKPVKGTRVLVIGAGRTGLEIAEKLGAQGLEVTATKRTDPIGSMMEMITKKLSLMHIDQMSNVTLMPHTTVKRLETGKATVEKDGETIELAPFDTVILASGMLSAPAPDPSIAQTVSAVEVIGDAENVMDIYSAVHAGYALAAKY</sequence>
<dbReference type="GO" id="GO:0016491">
    <property type="term" value="F:oxidoreductase activity"/>
    <property type="evidence" value="ECO:0007669"/>
    <property type="project" value="UniProtKB-KW"/>
</dbReference>
<dbReference type="InterPro" id="IPR001155">
    <property type="entry name" value="OxRdtase_FMN_N"/>
</dbReference>
<dbReference type="GO" id="GO:0046872">
    <property type="term" value="F:metal ion binding"/>
    <property type="evidence" value="ECO:0007669"/>
    <property type="project" value="UniProtKB-KW"/>
</dbReference>
<dbReference type="SUPFAM" id="SSF51905">
    <property type="entry name" value="FAD/NAD(P)-binding domain"/>
    <property type="match status" value="1"/>
</dbReference>
<proteinExistence type="inferred from homology"/>
<evidence type="ECO:0000256" key="4">
    <source>
        <dbReference type="ARBA" id="ARBA00022630"/>
    </source>
</evidence>
<comment type="similarity">
    <text evidence="3">In the N-terminal section; belongs to the NADH:flavin oxidoreductase/NADH oxidase family.</text>
</comment>
<dbReference type="Gene3D" id="3.40.50.720">
    <property type="entry name" value="NAD(P)-binding Rossmann-like Domain"/>
    <property type="match status" value="1"/>
</dbReference>
<evidence type="ECO:0000313" key="13">
    <source>
        <dbReference type="Proteomes" id="UP000427769"/>
    </source>
</evidence>
<accession>A0A5K7Z9M5</accession>
<dbReference type="EMBL" id="AP021875">
    <property type="protein sequence ID" value="BBO76829.1"/>
    <property type="molecule type" value="Genomic_DNA"/>
</dbReference>
<dbReference type="InterPro" id="IPR051793">
    <property type="entry name" value="NADH:flavin_oxidoreductase"/>
</dbReference>
<dbReference type="Gene3D" id="3.50.50.60">
    <property type="entry name" value="FAD/NAD(P)-binding domain"/>
    <property type="match status" value="1"/>
</dbReference>
<reference evidence="12 13" key="1">
    <citation type="submission" date="2019-11" db="EMBL/GenBank/DDBJ databases">
        <title>Comparative genomics of hydrocarbon-degrading Desulfosarcina strains.</title>
        <authorList>
            <person name="Watanabe M."/>
            <person name="Kojima H."/>
            <person name="Fukui M."/>
        </authorList>
    </citation>
    <scope>NUCLEOTIDE SEQUENCE [LARGE SCALE GENOMIC DNA]</scope>
    <source>
        <strain evidence="12 13">PP31</strain>
    </source>
</reference>
<dbReference type="Gene3D" id="3.20.20.70">
    <property type="entry name" value="Aldolase class I"/>
    <property type="match status" value="1"/>
</dbReference>
<evidence type="ECO:0000256" key="8">
    <source>
        <dbReference type="ARBA" id="ARBA00023004"/>
    </source>
</evidence>
<evidence type="ECO:0000256" key="7">
    <source>
        <dbReference type="ARBA" id="ARBA00023002"/>
    </source>
</evidence>
<evidence type="ECO:0000256" key="6">
    <source>
        <dbReference type="ARBA" id="ARBA00022723"/>
    </source>
</evidence>
<protein>
    <submittedName>
        <fullName evidence="12">NADH oxidase</fullName>
    </submittedName>
</protein>
<feature type="domain" description="FAD/NAD(P)-binding" evidence="11">
    <location>
        <begin position="376"/>
        <end position="593"/>
    </location>
</feature>
<evidence type="ECO:0000256" key="9">
    <source>
        <dbReference type="ARBA" id="ARBA00023014"/>
    </source>
</evidence>
<keyword evidence="8" id="KW-0408">Iron</keyword>
<evidence type="ECO:0000256" key="2">
    <source>
        <dbReference type="ARBA" id="ARBA00001966"/>
    </source>
</evidence>
<evidence type="ECO:0000259" key="11">
    <source>
        <dbReference type="Pfam" id="PF07992"/>
    </source>
</evidence>
<comment type="cofactor">
    <cofactor evidence="1">
        <name>FMN</name>
        <dbReference type="ChEBI" id="CHEBI:58210"/>
    </cofactor>
</comment>
<evidence type="ECO:0000259" key="10">
    <source>
        <dbReference type="Pfam" id="PF00724"/>
    </source>
</evidence>
<dbReference type="InterPro" id="IPR013785">
    <property type="entry name" value="Aldolase_TIM"/>
</dbReference>
<dbReference type="Proteomes" id="UP000427769">
    <property type="component" value="Chromosome"/>
</dbReference>
<dbReference type="KEGG" id="dwd:DSCW_42460"/>
<keyword evidence="13" id="KW-1185">Reference proteome</keyword>
<evidence type="ECO:0000256" key="3">
    <source>
        <dbReference type="ARBA" id="ARBA00011048"/>
    </source>
</evidence>
<keyword evidence="6" id="KW-0479">Metal-binding</keyword>
<dbReference type="PRINTS" id="PR00469">
    <property type="entry name" value="PNDRDTASEII"/>
</dbReference>
<comment type="cofactor">
    <cofactor evidence="2">
        <name>[4Fe-4S] cluster</name>
        <dbReference type="ChEBI" id="CHEBI:49883"/>
    </cofactor>
</comment>
<evidence type="ECO:0000256" key="5">
    <source>
        <dbReference type="ARBA" id="ARBA00022643"/>
    </source>
</evidence>